<dbReference type="PROSITE" id="PS50089">
    <property type="entry name" value="ZF_RING_2"/>
    <property type="match status" value="1"/>
</dbReference>
<evidence type="ECO:0000256" key="4">
    <source>
        <dbReference type="ARBA" id="ARBA00008759"/>
    </source>
</evidence>
<evidence type="ECO:0000256" key="14">
    <source>
        <dbReference type="ARBA" id="ARBA00022833"/>
    </source>
</evidence>
<comment type="similarity">
    <text evidence="4">Belongs to the ZNRF3 family.</text>
</comment>
<keyword evidence="10" id="KW-0479">Metal-binding</keyword>
<dbReference type="Pfam" id="PF18212">
    <property type="entry name" value="ZNRF_3_ecto"/>
    <property type="match status" value="1"/>
</dbReference>
<evidence type="ECO:0000256" key="17">
    <source>
        <dbReference type="PROSITE-ProRule" id="PRU00175"/>
    </source>
</evidence>
<dbReference type="InterPro" id="IPR013083">
    <property type="entry name" value="Znf_RING/FYVE/PHD"/>
</dbReference>
<comment type="catalytic activity">
    <reaction evidence="1">
        <text>S-ubiquitinyl-[E2 ubiquitin-conjugating enzyme]-L-cysteine + [acceptor protein]-L-lysine = [E2 ubiquitin-conjugating enzyme]-L-cysteine + N(6)-ubiquitinyl-[acceptor protein]-L-lysine.</text>
        <dbReference type="EC" id="2.3.2.27"/>
    </reaction>
</comment>
<evidence type="ECO:0000256" key="12">
    <source>
        <dbReference type="ARBA" id="ARBA00022771"/>
    </source>
</evidence>
<keyword evidence="14" id="KW-0862">Zinc</keyword>
<feature type="compositionally biased region" description="Basic and acidic residues" evidence="18">
    <location>
        <begin position="625"/>
        <end position="635"/>
    </location>
</feature>
<dbReference type="Proteomes" id="UP001652642">
    <property type="component" value="Chromosome 7"/>
</dbReference>
<feature type="compositionally biased region" description="Basic residues" evidence="18">
    <location>
        <begin position="455"/>
        <end position="472"/>
    </location>
</feature>
<evidence type="ECO:0000256" key="15">
    <source>
        <dbReference type="ARBA" id="ARBA00022989"/>
    </source>
</evidence>
<dbReference type="SMART" id="SM00184">
    <property type="entry name" value="RING"/>
    <property type="match status" value="1"/>
</dbReference>
<dbReference type="EC" id="2.3.2.27" evidence="5"/>
<keyword evidence="9 19" id="KW-0812">Transmembrane</keyword>
<feature type="compositionally biased region" description="Polar residues" evidence="18">
    <location>
        <begin position="782"/>
        <end position="794"/>
    </location>
</feature>
<reference evidence="22" key="1">
    <citation type="submission" date="2025-08" db="UniProtKB">
        <authorList>
            <consortium name="RefSeq"/>
        </authorList>
    </citation>
    <scope>IDENTIFICATION</scope>
</reference>
<keyword evidence="8" id="KW-0879">Wnt signaling pathway</keyword>
<evidence type="ECO:0000256" key="1">
    <source>
        <dbReference type="ARBA" id="ARBA00000900"/>
    </source>
</evidence>
<dbReference type="GeneID" id="110084550"/>
<keyword evidence="12 17" id="KW-0863">Zinc-finger</keyword>
<keyword evidence="16 19" id="KW-0472">Membrane</keyword>
<feature type="compositionally biased region" description="Low complexity" evidence="18">
    <location>
        <begin position="484"/>
        <end position="505"/>
    </location>
</feature>
<keyword evidence="11" id="KW-0732">Signal</keyword>
<feature type="domain" description="RING-type" evidence="20">
    <location>
        <begin position="264"/>
        <end position="304"/>
    </location>
</feature>
<evidence type="ECO:0000313" key="21">
    <source>
        <dbReference type="Proteomes" id="UP001652642"/>
    </source>
</evidence>
<organism evidence="21 22">
    <name type="scientific">Pogona vitticeps</name>
    <name type="common">central bearded dragon</name>
    <dbReference type="NCBI Taxonomy" id="103695"/>
    <lineage>
        <taxon>Eukaryota</taxon>
        <taxon>Metazoa</taxon>
        <taxon>Chordata</taxon>
        <taxon>Craniata</taxon>
        <taxon>Vertebrata</taxon>
        <taxon>Euteleostomi</taxon>
        <taxon>Lepidosauria</taxon>
        <taxon>Squamata</taxon>
        <taxon>Bifurcata</taxon>
        <taxon>Unidentata</taxon>
        <taxon>Episquamata</taxon>
        <taxon>Toxicofera</taxon>
        <taxon>Iguania</taxon>
        <taxon>Acrodonta</taxon>
        <taxon>Agamidae</taxon>
        <taxon>Amphibolurinae</taxon>
        <taxon>Pogona</taxon>
    </lineage>
</organism>
<dbReference type="InterPro" id="IPR001841">
    <property type="entry name" value="Znf_RING"/>
</dbReference>
<feature type="compositionally biased region" description="Basic residues" evidence="18">
    <location>
        <begin position="581"/>
        <end position="592"/>
    </location>
</feature>
<evidence type="ECO:0000256" key="16">
    <source>
        <dbReference type="ARBA" id="ARBA00023136"/>
    </source>
</evidence>
<evidence type="ECO:0000256" key="2">
    <source>
        <dbReference type="ARBA" id="ARBA00004251"/>
    </source>
</evidence>
<evidence type="ECO:0000256" key="6">
    <source>
        <dbReference type="ARBA" id="ARBA00022475"/>
    </source>
</evidence>
<feature type="transmembrane region" description="Helical" evidence="19">
    <location>
        <begin position="194"/>
        <end position="213"/>
    </location>
</feature>
<name>A0ABM5EMU0_9SAUR</name>
<dbReference type="InterPro" id="IPR040700">
    <property type="entry name" value="ZNRF-3_ecto"/>
</dbReference>
<dbReference type="InterPro" id="IPR051073">
    <property type="entry name" value="ZNRF3_Arkadia_E3_ligases"/>
</dbReference>
<evidence type="ECO:0000313" key="22">
    <source>
        <dbReference type="RefSeq" id="XP_072834466.1"/>
    </source>
</evidence>
<dbReference type="SUPFAM" id="SSF57850">
    <property type="entry name" value="RING/U-box"/>
    <property type="match status" value="1"/>
</dbReference>
<evidence type="ECO:0000256" key="11">
    <source>
        <dbReference type="ARBA" id="ARBA00022729"/>
    </source>
</evidence>
<comment type="subcellular location">
    <subcellularLocation>
        <location evidence="2">Cell membrane</location>
        <topology evidence="2">Single-pass type I membrane protein</topology>
    </subcellularLocation>
</comment>
<evidence type="ECO:0000256" key="19">
    <source>
        <dbReference type="SAM" id="Phobius"/>
    </source>
</evidence>
<dbReference type="Gene3D" id="3.50.30.30">
    <property type="match status" value="1"/>
</dbReference>
<proteinExistence type="inferred from homology"/>
<feature type="compositionally biased region" description="Polar residues" evidence="18">
    <location>
        <begin position="752"/>
        <end position="765"/>
    </location>
</feature>
<evidence type="ECO:0000256" key="8">
    <source>
        <dbReference type="ARBA" id="ARBA00022687"/>
    </source>
</evidence>
<evidence type="ECO:0000256" key="5">
    <source>
        <dbReference type="ARBA" id="ARBA00012483"/>
    </source>
</evidence>
<evidence type="ECO:0000256" key="10">
    <source>
        <dbReference type="ARBA" id="ARBA00022723"/>
    </source>
</evidence>
<feature type="region of interest" description="Disordered" evidence="18">
    <location>
        <begin position="546"/>
        <end position="677"/>
    </location>
</feature>
<evidence type="ECO:0000259" key="20">
    <source>
        <dbReference type="PROSITE" id="PS50089"/>
    </source>
</evidence>
<evidence type="ECO:0000256" key="13">
    <source>
        <dbReference type="ARBA" id="ARBA00022786"/>
    </source>
</evidence>
<evidence type="ECO:0000256" key="18">
    <source>
        <dbReference type="SAM" id="MobiDB-lite"/>
    </source>
</evidence>
<dbReference type="Gene3D" id="3.30.40.10">
    <property type="entry name" value="Zinc/RING finger domain, C3HC4 (zinc finger)"/>
    <property type="match status" value="1"/>
</dbReference>
<comment type="pathway">
    <text evidence="3">Protein modification; protein ubiquitination.</text>
</comment>
<sequence>MSAGPRLQLAVLWPWLLLATLQIRLGYSGLALAAAMAAERSSAQKAIIRVIPFKLEPLTLEGVFASVAEVMPAEGKLLQFHPLSLCNTSEDEHTVPGFVSIVKLERPQRDLHPCLSLANKAKLAGERGAHAVLFDITDDESAADQLSKPRGLSHPVVLIWGHDAELLMGVVNNNREAHVKIEVKEMPAWPDYDVWIFLTLLSTALIIASIFIVRARCQPSRSQTNMQEEILQAIHQLATRRFKARRRSVPATDSISSCSNSPVCAICLEEFSEGQELRIITCLHEFHRQCVDPWLQERQTCPLCMFNIMEHVSSALPMYSQGDPRPRGPGGRPRLFRQHPGRAVYRFPRNLPPMAPINCSAMLPHGHPFFQSPELSQQNFETVHYWPYRPVTPDPWCGHPPPLARGLLAGQPQDPAACEPARAPRRPCPLTHQASCRALQAPLATKLSRGFPLHRGLRHGRHHHHHHHHHRQSSGSGEIYLTEPSGYLPDGPGSDSSSGPCHGSSSDSMLNCTDVSLQAIHGSSSTFHSSLSSDYDPFAFCGSESPAAGNGREVPASWRDPLPRSLDPVATGRVPLTSSHIHYHHHRHHHYGRAPPDCPNATPGQGPDPSRTRHPRTTKSTQVPKRTEKVTRPDSRLASPDVTQVGRVTSLLERPHGCSVPKGPHASPGEGGDRPAAGPCVSQTPCLQIHPGRRRGKCPFNASRILLPKDPPVAQNFSLPGPLASGSGTCCSSEVQPLLAGGPSEPPAPSLSRVSSSLALHSTTEPPEEERAYGLGRLDCKPTSSGEQSGTEATGTNASLYLNCQLQQHLQGPEDDVPDVFEHSV</sequence>
<evidence type="ECO:0000256" key="7">
    <source>
        <dbReference type="ARBA" id="ARBA00022679"/>
    </source>
</evidence>
<accession>A0ABM5EMU0</accession>
<dbReference type="PANTHER" id="PTHR16200">
    <property type="entry name" value="RING ZINC FINGER"/>
    <property type="match status" value="1"/>
</dbReference>
<gene>
    <name evidence="22" type="primary">RNF43</name>
</gene>
<dbReference type="RefSeq" id="XP_072834466.1">
    <property type="nucleotide sequence ID" value="XM_072978365.1"/>
</dbReference>
<keyword evidence="15 19" id="KW-1133">Transmembrane helix</keyword>
<keyword evidence="6" id="KW-1003">Cell membrane</keyword>
<protein>
    <recommendedName>
        <fullName evidence="5">RING-type E3 ubiquitin transferase</fullName>
        <ecNumber evidence="5">2.3.2.27</ecNumber>
    </recommendedName>
</protein>
<dbReference type="Pfam" id="PF13639">
    <property type="entry name" value="zf-RING_2"/>
    <property type="match status" value="1"/>
</dbReference>
<keyword evidence="21" id="KW-1185">Reference proteome</keyword>
<evidence type="ECO:0000256" key="3">
    <source>
        <dbReference type="ARBA" id="ARBA00004906"/>
    </source>
</evidence>
<keyword evidence="13" id="KW-0833">Ubl conjugation pathway</keyword>
<feature type="region of interest" description="Disordered" evidence="18">
    <location>
        <begin position="738"/>
        <end position="794"/>
    </location>
</feature>
<keyword evidence="7" id="KW-0808">Transferase</keyword>
<evidence type="ECO:0000256" key="9">
    <source>
        <dbReference type="ARBA" id="ARBA00022692"/>
    </source>
</evidence>
<feature type="region of interest" description="Disordered" evidence="18">
    <location>
        <begin position="453"/>
        <end position="505"/>
    </location>
</feature>